<keyword evidence="4" id="KW-0862">Zinc</keyword>
<dbReference type="PROSITE" id="PS00028">
    <property type="entry name" value="ZINC_FINGER_C2H2_1"/>
    <property type="match status" value="5"/>
</dbReference>
<dbReference type="EMBL" id="CAKOFQ010006717">
    <property type="protein sequence ID" value="CAH1964652.1"/>
    <property type="molecule type" value="Genomic_DNA"/>
</dbReference>
<dbReference type="PROSITE" id="PS50157">
    <property type="entry name" value="ZINC_FINGER_C2H2_2"/>
    <property type="match status" value="1"/>
</dbReference>
<dbReference type="Gene3D" id="3.30.160.60">
    <property type="entry name" value="Classic Zinc Finger"/>
    <property type="match status" value="7"/>
</dbReference>
<dbReference type="Pfam" id="PF00096">
    <property type="entry name" value="zf-C2H2"/>
    <property type="match status" value="1"/>
</dbReference>
<dbReference type="GO" id="GO:0005634">
    <property type="term" value="C:nucleus"/>
    <property type="evidence" value="ECO:0007669"/>
    <property type="project" value="TreeGrafter"/>
</dbReference>
<proteinExistence type="predicted"/>
<gene>
    <name evidence="7" type="ORF">ACAOBT_LOCUS5929</name>
</gene>
<evidence type="ECO:0000313" key="7">
    <source>
        <dbReference type="EMBL" id="CAH1964652.1"/>
    </source>
</evidence>
<evidence type="ECO:0000256" key="5">
    <source>
        <dbReference type="PROSITE-ProRule" id="PRU00042"/>
    </source>
</evidence>
<protein>
    <recommendedName>
        <fullName evidence="6">C2H2-type domain-containing protein</fullName>
    </recommendedName>
</protein>
<dbReference type="OrthoDB" id="3561125at2759"/>
<reference evidence="7" key="1">
    <citation type="submission" date="2022-03" db="EMBL/GenBank/DDBJ databases">
        <authorList>
            <person name="Sayadi A."/>
        </authorList>
    </citation>
    <scope>NUCLEOTIDE SEQUENCE</scope>
</reference>
<dbReference type="PANTHER" id="PTHR24403">
    <property type="entry name" value="ZINC FINGER PROTEIN"/>
    <property type="match status" value="1"/>
</dbReference>
<comment type="caution">
    <text evidence="7">The sequence shown here is derived from an EMBL/GenBank/DDBJ whole genome shotgun (WGS) entry which is preliminary data.</text>
</comment>
<organism evidence="7 8">
    <name type="scientific">Acanthoscelides obtectus</name>
    <name type="common">Bean weevil</name>
    <name type="synonym">Bruchus obtectus</name>
    <dbReference type="NCBI Taxonomy" id="200917"/>
    <lineage>
        <taxon>Eukaryota</taxon>
        <taxon>Metazoa</taxon>
        <taxon>Ecdysozoa</taxon>
        <taxon>Arthropoda</taxon>
        <taxon>Hexapoda</taxon>
        <taxon>Insecta</taxon>
        <taxon>Pterygota</taxon>
        <taxon>Neoptera</taxon>
        <taxon>Endopterygota</taxon>
        <taxon>Coleoptera</taxon>
        <taxon>Polyphaga</taxon>
        <taxon>Cucujiformia</taxon>
        <taxon>Chrysomeloidea</taxon>
        <taxon>Chrysomelidae</taxon>
        <taxon>Bruchinae</taxon>
        <taxon>Bruchini</taxon>
        <taxon>Acanthoscelides</taxon>
    </lineage>
</organism>
<dbReference type="PANTHER" id="PTHR24403:SF67">
    <property type="entry name" value="FI01116P-RELATED"/>
    <property type="match status" value="1"/>
</dbReference>
<dbReference type="InterPro" id="IPR013087">
    <property type="entry name" value="Znf_C2H2_type"/>
</dbReference>
<feature type="domain" description="C2H2-type" evidence="6">
    <location>
        <begin position="626"/>
        <end position="651"/>
    </location>
</feature>
<dbReference type="GO" id="GO:0010468">
    <property type="term" value="P:regulation of gene expression"/>
    <property type="evidence" value="ECO:0007669"/>
    <property type="project" value="TreeGrafter"/>
</dbReference>
<evidence type="ECO:0000256" key="4">
    <source>
        <dbReference type="ARBA" id="ARBA00022833"/>
    </source>
</evidence>
<evidence type="ECO:0000256" key="2">
    <source>
        <dbReference type="ARBA" id="ARBA00022737"/>
    </source>
</evidence>
<evidence type="ECO:0000256" key="3">
    <source>
        <dbReference type="ARBA" id="ARBA00022771"/>
    </source>
</evidence>
<dbReference type="GO" id="GO:0008270">
    <property type="term" value="F:zinc ion binding"/>
    <property type="evidence" value="ECO:0007669"/>
    <property type="project" value="UniProtKB-KW"/>
</dbReference>
<sequence length="651" mass="75294">MDLPVAVEIEQEFAVNNEADVVSMHHDAAEHNLDQPEYVRIKVESEEWDSALPKNLGEDVMKIKKEDPELDATPKYCDVSQFKTGIGVGQESRTDVNNEELLKRKEPRCLDAIHIKEEPDIQDESDTSNSAISSKSCRICPQCNMTFIQKKTLDDHIVKNHPDSISSVTFKIHNCPKCEFKTVVKVAFENHLLKHPDTASEYKFSNCEHCNQSFKTKIALHDHILKKHPSFSETVSSKVHACKKCDFKTTIRKYLSRHLLKHPESSDNYKFSVCPECNMTFRSKMSLDDHILRKHPKFIEYVTSKIHACSQCDYRTTASSHLSKHLVKHPETDSSFKFVNCVHCDGAFNSKQLLDDHIVKKHVEFSSSVTSKIHECRKCSYKTTINSDYNRHILKHPETTIDYKFSTCPHCNAALRNRITLDNHILKKHPEFSESVTTQIYKCIQCDFATTFIHHIKKHVLKHETDSPSFQYNTCKHCDATFKYRVALDKMHECRKCSYKTTINSDYNRHILKHPETTIDYKFSTCPHCNTALRNRITLDNHILKKHPEFSESVTTQIYKCIQCDFATTFIHHIQKHMLRHPEVSGKLKLVSCNHCSATFRSKQGLDDHVIRKHPSFIASITCKIYECKKCNFKTAVHSHLSKHLLKLHDS</sequence>
<evidence type="ECO:0000259" key="6">
    <source>
        <dbReference type="PROSITE" id="PS50157"/>
    </source>
</evidence>
<keyword evidence="8" id="KW-1185">Reference proteome</keyword>
<evidence type="ECO:0000313" key="8">
    <source>
        <dbReference type="Proteomes" id="UP001152888"/>
    </source>
</evidence>
<accession>A0A9P0K1P2</accession>
<keyword evidence="2" id="KW-0677">Repeat</keyword>
<dbReference type="InterPro" id="IPR050688">
    <property type="entry name" value="Zinc_finger/UBP_domain"/>
</dbReference>
<keyword evidence="3 5" id="KW-0863">Zinc-finger</keyword>
<dbReference type="SMART" id="SM00355">
    <property type="entry name" value="ZnF_C2H2"/>
    <property type="match status" value="15"/>
</dbReference>
<name>A0A9P0K1P2_ACAOB</name>
<dbReference type="Proteomes" id="UP001152888">
    <property type="component" value="Unassembled WGS sequence"/>
</dbReference>
<evidence type="ECO:0000256" key="1">
    <source>
        <dbReference type="ARBA" id="ARBA00022723"/>
    </source>
</evidence>
<keyword evidence="1" id="KW-0479">Metal-binding</keyword>
<dbReference type="AlphaFoldDB" id="A0A9P0K1P2"/>